<dbReference type="Pfam" id="PF13347">
    <property type="entry name" value="MFS_2"/>
    <property type="match status" value="1"/>
</dbReference>
<dbReference type="GO" id="GO:0006814">
    <property type="term" value="P:sodium ion transport"/>
    <property type="evidence" value="ECO:0007669"/>
    <property type="project" value="InterPro"/>
</dbReference>
<feature type="transmembrane region" description="Helical" evidence="6">
    <location>
        <begin position="310"/>
        <end position="328"/>
    </location>
</feature>
<protein>
    <submittedName>
        <fullName evidence="8">MFS transporter</fullName>
    </submittedName>
</protein>
<dbReference type="GO" id="GO:0015293">
    <property type="term" value="F:symporter activity"/>
    <property type="evidence" value="ECO:0007669"/>
    <property type="project" value="InterPro"/>
</dbReference>
<keyword evidence="3 6" id="KW-0812">Transmembrane</keyword>
<evidence type="ECO:0000259" key="7">
    <source>
        <dbReference type="PROSITE" id="PS50850"/>
    </source>
</evidence>
<feature type="transmembrane region" description="Helical" evidence="6">
    <location>
        <begin position="387"/>
        <end position="406"/>
    </location>
</feature>
<evidence type="ECO:0000256" key="1">
    <source>
        <dbReference type="ARBA" id="ARBA00004651"/>
    </source>
</evidence>
<dbReference type="InterPro" id="IPR020846">
    <property type="entry name" value="MFS_dom"/>
</dbReference>
<keyword evidence="4 6" id="KW-1133">Transmembrane helix</keyword>
<dbReference type="RefSeq" id="WP_155218134.1">
    <property type="nucleotide sequence ID" value="NZ_WNHB01000009.1"/>
</dbReference>
<feature type="transmembrane region" description="Helical" evidence="6">
    <location>
        <begin position="58"/>
        <end position="85"/>
    </location>
</feature>
<dbReference type="NCBIfam" id="TIGR00792">
    <property type="entry name" value="gph"/>
    <property type="match status" value="1"/>
</dbReference>
<feature type="transmembrane region" description="Helical" evidence="6">
    <location>
        <begin position="97"/>
        <end position="116"/>
    </location>
</feature>
<feature type="transmembrane region" description="Helical" evidence="6">
    <location>
        <begin position="418"/>
        <end position="442"/>
    </location>
</feature>
<proteinExistence type="predicted"/>
<feature type="transmembrane region" description="Helical" evidence="6">
    <location>
        <begin position="169"/>
        <end position="190"/>
    </location>
</feature>
<comment type="subcellular location">
    <subcellularLocation>
        <location evidence="1">Cell membrane</location>
        <topology evidence="1">Multi-pass membrane protein</topology>
    </subcellularLocation>
</comment>
<dbReference type="InterPro" id="IPR001927">
    <property type="entry name" value="Na/Gal_symport"/>
</dbReference>
<dbReference type="OrthoDB" id="9764596at2"/>
<dbReference type="Gene3D" id="1.20.1250.20">
    <property type="entry name" value="MFS general substrate transporter like domains"/>
    <property type="match status" value="2"/>
</dbReference>
<evidence type="ECO:0000313" key="9">
    <source>
        <dbReference type="Proteomes" id="UP000440978"/>
    </source>
</evidence>
<feature type="transmembrane region" description="Helical" evidence="6">
    <location>
        <begin position="32"/>
        <end position="52"/>
    </location>
</feature>
<evidence type="ECO:0000256" key="3">
    <source>
        <dbReference type="ARBA" id="ARBA00022692"/>
    </source>
</evidence>
<reference evidence="8 9" key="1">
    <citation type="submission" date="2019-11" db="EMBL/GenBank/DDBJ databases">
        <title>Terrilactibacillus tamarindus sp. nov. BCM23-1 isolated from bark of Tamarindus indica.</title>
        <authorList>
            <person name="Kingkaew E."/>
            <person name="Tanasupawat S."/>
        </authorList>
    </citation>
    <scope>NUCLEOTIDE SEQUENCE [LARGE SCALE GENOMIC DNA]</scope>
    <source>
        <strain evidence="8 9">BCM23-1</strain>
    </source>
</reference>
<keyword evidence="2" id="KW-0813">Transport</keyword>
<evidence type="ECO:0000256" key="2">
    <source>
        <dbReference type="ARBA" id="ARBA00022448"/>
    </source>
</evidence>
<feature type="domain" description="Major facilitator superfamily (MFS) profile" evidence="7">
    <location>
        <begin position="244"/>
        <end position="463"/>
    </location>
</feature>
<evidence type="ECO:0000313" key="8">
    <source>
        <dbReference type="EMBL" id="MTT31767.1"/>
    </source>
</evidence>
<dbReference type="Proteomes" id="UP000440978">
    <property type="component" value="Unassembled WGS sequence"/>
</dbReference>
<dbReference type="SUPFAM" id="SSF103473">
    <property type="entry name" value="MFS general substrate transporter"/>
    <property type="match status" value="1"/>
</dbReference>
<dbReference type="CDD" id="cd17332">
    <property type="entry name" value="MFS_MelB_like"/>
    <property type="match status" value="1"/>
</dbReference>
<dbReference type="AlphaFoldDB" id="A0A6N8CRF9"/>
<evidence type="ECO:0000256" key="4">
    <source>
        <dbReference type="ARBA" id="ARBA00022989"/>
    </source>
</evidence>
<dbReference type="PANTHER" id="PTHR11328">
    <property type="entry name" value="MAJOR FACILITATOR SUPERFAMILY DOMAIN-CONTAINING PROTEIN"/>
    <property type="match status" value="1"/>
</dbReference>
<dbReference type="PROSITE" id="PS50850">
    <property type="entry name" value="MFS"/>
    <property type="match status" value="1"/>
</dbReference>
<sequence length="463" mass="50512">MITNTNKQTVASHTHVSTVHEIKLKEKIGYGFGDFASQLLFCTVTTFLTFYYTDTIGIAAGVVGTLMLVARVLDAFVDIGVGVLIDKTKSRHGKARPWLIWMAVPFSISGVILFTVPTTSAVITLIYVYVTYLLMNFIYSAINVPYGVINSLITQDAYQRSVLNIFRMVLANVGALLVTFFTLPLVSAFGDGKKGWIITISIYGILGMILFFVTFASTKERVKPSVVKKDVPLKRGLKALFRNKYWALMVVFAIAFFANNALGSGINVYYAQYILNDKNLVGMLGMATLLPQLIGFCVLAFVIKHIGKRNSALVGSVIMIVGSLIIAIQPHNLVIVMIGLIIKALGTAAIMGTVFAMLADTVEYGEWRSGVRTEGLVYSAGSFGTKAGSGLGIALVGWGLAIGGYVGGQTTVSALAHFSIQFMFIYLPVVFCVIQIAILLFYKLDQQYTDIVNELQSVRDLNR</sequence>
<keyword evidence="5 6" id="KW-0472">Membrane</keyword>
<dbReference type="GO" id="GO:0008643">
    <property type="term" value="P:carbohydrate transport"/>
    <property type="evidence" value="ECO:0007669"/>
    <property type="project" value="InterPro"/>
</dbReference>
<keyword evidence="9" id="KW-1185">Reference proteome</keyword>
<accession>A0A6N8CRF9</accession>
<organism evidence="8 9">
    <name type="scientific">Terrilactibacillus tamarindi</name>
    <dbReference type="NCBI Taxonomy" id="2599694"/>
    <lineage>
        <taxon>Bacteria</taxon>
        <taxon>Bacillati</taxon>
        <taxon>Bacillota</taxon>
        <taxon>Bacilli</taxon>
        <taxon>Bacillales</taxon>
        <taxon>Bacillaceae</taxon>
        <taxon>Terrilactibacillus</taxon>
    </lineage>
</organism>
<dbReference type="PANTHER" id="PTHR11328:SF24">
    <property type="entry name" value="MAJOR FACILITATOR SUPERFAMILY (MFS) PROFILE DOMAIN-CONTAINING PROTEIN"/>
    <property type="match status" value="1"/>
</dbReference>
<feature type="transmembrane region" description="Helical" evidence="6">
    <location>
        <begin position="196"/>
        <end position="216"/>
    </location>
</feature>
<feature type="transmembrane region" description="Helical" evidence="6">
    <location>
        <begin position="282"/>
        <end position="303"/>
    </location>
</feature>
<feature type="transmembrane region" description="Helical" evidence="6">
    <location>
        <begin position="245"/>
        <end position="270"/>
    </location>
</feature>
<dbReference type="InterPro" id="IPR036259">
    <property type="entry name" value="MFS_trans_sf"/>
</dbReference>
<comment type="caution">
    <text evidence="8">The sequence shown here is derived from an EMBL/GenBank/DDBJ whole genome shotgun (WGS) entry which is preliminary data.</text>
</comment>
<dbReference type="EMBL" id="WNHB01000009">
    <property type="protein sequence ID" value="MTT31767.1"/>
    <property type="molecule type" value="Genomic_DNA"/>
</dbReference>
<feature type="transmembrane region" description="Helical" evidence="6">
    <location>
        <begin position="122"/>
        <end position="148"/>
    </location>
</feature>
<evidence type="ECO:0000256" key="6">
    <source>
        <dbReference type="SAM" id="Phobius"/>
    </source>
</evidence>
<dbReference type="GO" id="GO:0005886">
    <property type="term" value="C:plasma membrane"/>
    <property type="evidence" value="ECO:0007669"/>
    <property type="project" value="UniProtKB-SubCell"/>
</dbReference>
<gene>
    <name evidence="8" type="ORF">GMB86_07035</name>
</gene>
<name>A0A6N8CRF9_9BACI</name>
<evidence type="ECO:0000256" key="5">
    <source>
        <dbReference type="ARBA" id="ARBA00023136"/>
    </source>
</evidence>
<feature type="transmembrane region" description="Helical" evidence="6">
    <location>
        <begin position="334"/>
        <end position="359"/>
    </location>
</feature>
<dbReference type="InterPro" id="IPR039672">
    <property type="entry name" value="MFS_2"/>
</dbReference>